<dbReference type="EMBL" id="BMIO01000011">
    <property type="protein sequence ID" value="GGD52458.1"/>
    <property type="molecule type" value="Genomic_DNA"/>
</dbReference>
<keyword evidence="4" id="KW-1185">Reference proteome</keyword>
<feature type="signal peptide" evidence="2">
    <location>
        <begin position="1"/>
        <end position="24"/>
    </location>
</feature>
<dbReference type="Pfam" id="PF11776">
    <property type="entry name" value="RcnB"/>
    <property type="match status" value="1"/>
</dbReference>
<gene>
    <name evidence="3" type="ORF">GCM10010989_28240</name>
</gene>
<evidence type="ECO:0000313" key="4">
    <source>
        <dbReference type="Proteomes" id="UP000598997"/>
    </source>
</evidence>
<keyword evidence="2" id="KW-0732">Signal</keyword>
<name>A0A916YP21_9SPHN</name>
<feature type="region of interest" description="Disordered" evidence="1">
    <location>
        <begin position="21"/>
        <end position="45"/>
    </location>
</feature>
<feature type="compositionally biased region" description="Basic and acidic residues" evidence="1">
    <location>
        <begin position="24"/>
        <end position="34"/>
    </location>
</feature>
<evidence type="ECO:0000313" key="3">
    <source>
        <dbReference type="EMBL" id="GGD52458.1"/>
    </source>
</evidence>
<organism evidence="3 4">
    <name type="scientific">Croceicoccus pelagius</name>
    <dbReference type="NCBI Taxonomy" id="1703341"/>
    <lineage>
        <taxon>Bacteria</taxon>
        <taxon>Pseudomonadati</taxon>
        <taxon>Pseudomonadota</taxon>
        <taxon>Alphaproteobacteria</taxon>
        <taxon>Sphingomonadales</taxon>
        <taxon>Erythrobacteraceae</taxon>
        <taxon>Croceicoccus</taxon>
    </lineage>
</organism>
<evidence type="ECO:0000256" key="2">
    <source>
        <dbReference type="SAM" id="SignalP"/>
    </source>
</evidence>
<dbReference type="InterPro" id="IPR024572">
    <property type="entry name" value="RcnB"/>
</dbReference>
<protein>
    <recommendedName>
        <fullName evidence="5">Nickel/cobalt transporter regulator</fullName>
    </recommendedName>
</protein>
<dbReference type="Gene3D" id="3.10.450.160">
    <property type="entry name" value="inner membrane protein cigr"/>
    <property type="match status" value="1"/>
</dbReference>
<dbReference type="RefSeq" id="WP_066761366.1">
    <property type="nucleotide sequence ID" value="NZ_BMIO01000011.1"/>
</dbReference>
<comment type="caution">
    <text evidence="3">The sequence shown here is derived from an EMBL/GenBank/DDBJ whole genome shotgun (WGS) entry which is preliminary data.</text>
</comment>
<sequence length="157" mass="19870">MKKLIAAAIAAAMIVPAVSTPAEARGKDRYERSEHHKRYDRRDRHDRHDRYERRYSKRDRYDRRHRYDRDHRYDRRDRYARRDYRDYRRYSNHHRWRRGDRFDRRYVRYYRPVYYRDYRRLYAPPRGYRWVRANDDALLIGITSGIVSAIVSNAFYR</sequence>
<evidence type="ECO:0008006" key="5">
    <source>
        <dbReference type="Google" id="ProtNLM"/>
    </source>
</evidence>
<dbReference type="Proteomes" id="UP000598997">
    <property type="component" value="Unassembled WGS sequence"/>
</dbReference>
<dbReference type="OrthoDB" id="9808839at2"/>
<feature type="chain" id="PRO_5037090287" description="Nickel/cobalt transporter regulator" evidence="2">
    <location>
        <begin position="25"/>
        <end position="157"/>
    </location>
</feature>
<dbReference type="AlphaFoldDB" id="A0A916YP21"/>
<proteinExistence type="predicted"/>
<accession>A0A916YP21</accession>
<evidence type="ECO:0000256" key="1">
    <source>
        <dbReference type="SAM" id="MobiDB-lite"/>
    </source>
</evidence>
<reference evidence="3 4" key="1">
    <citation type="journal article" date="2014" name="Int. J. Syst. Evol. Microbiol.">
        <title>Complete genome sequence of Corynebacterium casei LMG S-19264T (=DSM 44701T), isolated from a smear-ripened cheese.</title>
        <authorList>
            <consortium name="US DOE Joint Genome Institute (JGI-PGF)"/>
            <person name="Walter F."/>
            <person name="Albersmeier A."/>
            <person name="Kalinowski J."/>
            <person name="Ruckert C."/>
        </authorList>
    </citation>
    <scope>NUCLEOTIDE SEQUENCE [LARGE SCALE GENOMIC DNA]</scope>
    <source>
        <strain evidence="3 4">CGMCC 1.15358</strain>
    </source>
</reference>